<organism evidence="1 2">
    <name type="scientific">Klugiella xanthotipulae</name>
    <dbReference type="NCBI Taxonomy" id="244735"/>
    <lineage>
        <taxon>Bacteria</taxon>
        <taxon>Bacillati</taxon>
        <taxon>Actinomycetota</taxon>
        <taxon>Actinomycetes</taxon>
        <taxon>Micrococcales</taxon>
        <taxon>Microbacteriaceae</taxon>
        <taxon>Klugiella</taxon>
    </lineage>
</organism>
<sequence>MSLYANPGFDWPPAIDFKVIGTDEPRTGTIEVLGDYYFLSASPEFSFSSFEPLERVLKTQIDGRPSLLLGQVFAVEGVAGLLIDEARIGTDDLKTAFVSVEAEYELLPSLRT</sequence>
<evidence type="ECO:0000313" key="2">
    <source>
        <dbReference type="Proteomes" id="UP000318331"/>
    </source>
</evidence>
<name>A0A543I5U9_9MICO</name>
<comment type="caution">
    <text evidence="1">The sequence shown here is derived from an EMBL/GenBank/DDBJ whole genome shotgun (WGS) entry which is preliminary data.</text>
</comment>
<dbReference type="RefSeq" id="WP_141916000.1">
    <property type="nucleotide sequence ID" value="NZ_BAAAYS010000024.1"/>
</dbReference>
<proteinExistence type="predicted"/>
<dbReference type="AlphaFoldDB" id="A0A543I5U9"/>
<keyword evidence="2" id="KW-1185">Reference proteome</keyword>
<gene>
    <name evidence="1" type="ORF">FB466_0802</name>
</gene>
<protein>
    <submittedName>
        <fullName evidence="1">Uncharacterized protein</fullName>
    </submittedName>
</protein>
<reference evidence="1 2" key="1">
    <citation type="submission" date="2019-06" db="EMBL/GenBank/DDBJ databases">
        <title>Sequencing the genomes of 1000 actinobacteria strains.</title>
        <authorList>
            <person name="Klenk H.-P."/>
        </authorList>
    </citation>
    <scope>NUCLEOTIDE SEQUENCE [LARGE SCALE GENOMIC DNA]</scope>
    <source>
        <strain evidence="1 2">DSM 18031</strain>
    </source>
</reference>
<dbReference type="EMBL" id="VFPN01000001">
    <property type="protein sequence ID" value="TQM65982.1"/>
    <property type="molecule type" value="Genomic_DNA"/>
</dbReference>
<dbReference type="Proteomes" id="UP000318331">
    <property type="component" value="Unassembled WGS sequence"/>
</dbReference>
<accession>A0A543I5U9</accession>
<evidence type="ECO:0000313" key="1">
    <source>
        <dbReference type="EMBL" id="TQM65982.1"/>
    </source>
</evidence>